<feature type="domain" description="DUF11" evidence="2">
    <location>
        <begin position="1081"/>
        <end position="1185"/>
    </location>
</feature>
<evidence type="ECO:0000256" key="1">
    <source>
        <dbReference type="SAM" id="MobiDB-lite"/>
    </source>
</evidence>
<dbReference type="EMBL" id="CP002536">
    <property type="protein sequence ID" value="ADY25395.1"/>
    <property type="molecule type" value="Genomic_DNA"/>
</dbReference>
<sequence>MTAVSLLGHAGAQTATSVLCDASDTSGSSNQPNHQSICWIDFSSLSTSTVRTSAGQAFVVNLPDGSRLRFTVSSPTSSAQWAAVAAPSWSGAAIGSTAGSYSGITGKPVVRYTSNTATPGTLNITNISMTDALGAPVSNFYLVAADGESTNADNASSYETWQATINSSAGGSATWEQFDRVPNTAGTDPSNSTPGGSGVGPTQAGVGTRTVTHTGVSLTNAGSYIYRTKAPTSITLNTTSPSAGMQGILLAVQVAVVNTNKVIQPSRAKAADQFTYSVTGANASYTVNRTTSGTVNSGFAPATLDQLSGLNAVTVSETMTAGSASALSSYNSTYSCTNVNPVATTTLPSGSGTTFSFSPQPGDVITCTFTNAPKVAPTPQLSLSKTDNGAIFTAGSTGSYDLKVTNTSDVAATSGALTLSDLLPSGLSYADVTANVAGTLSSKPAAGATGQVNWTFTPSNPLGPGQSVTFAVRVNVSNTLGNGSTLTNYASVGGGGDPDAQPTPGATCTGEQCASDTTTVNRVTQLTLRKEFPQGANSTANRFTIRIRNGTATLGSATTASGTTPPAVSTNMVEVTPGTTYTLDEVAADSGSYLSTYVSRYTCTNETAGSTTVMPTNVTGTTFNLTPQAGDVITCTFSNYKTAPQPPLECKSTMYGLVGDNTNGFYRVQTINPTSGAAGGTTIWTTPADSATLAVSPDGSRLFSAAYDSATLHYRDVTLGTSGSVAIPGYSSANGVLLRMAIAPDGTGYLTSGTQYWTFTSSGTPAVSGPYPLTSSDGTVDTSGNGDLIVGSNGSVYIMKSPSPASNYIDVFKISGTSGTTAQYYGRITNSNLNQAFGGAAALASGVYVSSTSGRLATVNLAMYSATTVTGSAAVTADLASCYYPDLAPNITATKSVRKVAGSAGNVVQPGDTLEYTIVTRNAGTLSASTTTLQDTVPAGTTYVAGSTALNFVGVGDRTGVTGNDVMPFSVARAINSPGASSGVVEVDGSEGSTTTSSTDPDDNEVVVTFRVTVNSGVSEIRNRATVVHVDGTAQTNETVTSSGQPALAVVKSVDKSYITVTPDPSNTGTATLPAAQLSPAQLKYTITVTNNGTAAATGVTVTDTLPAQLTYASATLAKSSAANTYGAPVALTNTGSGQNLAFSVGDLPITEPGRSVQIVVTTNVKLQANTNQTALLNTASATASGLTPVSSGQVRTDVVYPKLTKRVRNVTQNKPVNPDGTAAYSSVSVDGFPGNVLEYCLDYRNHSSVSINNWTLTDSIPGNTTFVPDSQSPAAATFTAGPGKGQIQYGPVTLTPGQSGSVCFRVKVD</sequence>
<dbReference type="Proteomes" id="UP000007718">
    <property type="component" value="Chromosome"/>
</dbReference>
<dbReference type="InterPro" id="IPR047589">
    <property type="entry name" value="DUF11_rpt"/>
</dbReference>
<organism evidence="5 6">
    <name type="scientific">Deinococcus proteolyticus (strain ATCC 35074 / DSM 20540 / JCM 6276 / NBRC 101906 / NCIMB 13154 / VKM Ac-1939 / CCM 2703 / MRP)</name>
    <dbReference type="NCBI Taxonomy" id="693977"/>
    <lineage>
        <taxon>Bacteria</taxon>
        <taxon>Thermotogati</taxon>
        <taxon>Deinococcota</taxon>
        <taxon>Deinococci</taxon>
        <taxon>Deinococcales</taxon>
        <taxon>Deinococcaceae</taxon>
        <taxon>Deinococcus</taxon>
    </lineage>
</organism>
<dbReference type="PANTHER" id="PTHR34819">
    <property type="entry name" value="LARGE CYSTEINE-RICH PERIPLASMIC PROTEIN OMCB"/>
    <property type="match status" value="1"/>
</dbReference>
<keyword evidence="6" id="KW-1185">Reference proteome</keyword>
<feature type="domain" description="SpaA-like prealbumin fold" evidence="4">
    <location>
        <begin position="526"/>
        <end position="640"/>
    </location>
</feature>
<evidence type="ECO:0000259" key="2">
    <source>
        <dbReference type="Pfam" id="PF01345"/>
    </source>
</evidence>
<feature type="compositionally biased region" description="Low complexity" evidence="1">
    <location>
        <begin position="990"/>
        <end position="999"/>
    </location>
</feature>
<dbReference type="eggNOG" id="COG3386">
    <property type="taxonomic scope" value="Bacteria"/>
</dbReference>
<evidence type="ECO:0000259" key="4">
    <source>
        <dbReference type="Pfam" id="PF20674"/>
    </source>
</evidence>
<dbReference type="Gene3D" id="2.60.40.740">
    <property type="match status" value="2"/>
</dbReference>
<dbReference type="Pfam" id="PF18651">
    <property type="entry name" value="CshA_NR2"/>
    <property type="match status" value="1"/>
</dbReference>
<evidence type="ECO:0000313" key="6">
    <source>
        <dbReference type="Proteomes" id="UP000007718"/>
    </source>
</evidence>
<dbReference type="InterPro" id="IPR040683">
    <property type="entry name" value="CshA_NR2"/>
</dbReference>
<dbReference type="RefSeq" id="WP_013614004.1">
    <property type="nucleotide sequence ID" value="NC_015161.1"/>
</dbReference>
<dbReference type="Pfam" id="PF20674">
    <property type="entry name" value="SpaA_3"/>
    <property type="match status" value="2"/>
</dbReference>
<feature type="domain" description="SpaA-like prealbumin fold" evidence="4">
    <location>
        <begin position="257"/>
        <end position="373"/>
    </location>
</feature>
<dbReference type="InterPro" id="IPR048834">
    <property type="entry name" value="SpaA_pre-album"/>
</dbReference>
<evidence type="ECO:0000259" key="3">
    <source>
        <dbReference type="Pfam" id="PF18651"/>
    </source>
</evidence>
<dbReference type="HOGENOM" id="CLU_260759_0_0_0"/>
<dbReference type="InterPro" id="IPR001434">
    <property type="entry name" value="OmcB-like_DUF11"/>
</dbReference>
<dbReference type="STRING" id="693977.Deipr_0222"/>
<evidence type="ECO:0000313" key="5">
    <source>
        <dbReference type="EMBL" id="ADY25395.1"/>
    </source>
</evidence>
<accession>F0RIY7</accession>
<feature type="domain" description="Surface adhesin CshA non-repetitive" evidence="3">
    <location>
        <begin position="35"/>
        <end position="251"/>
    </location>
</feature>
<dbReference type="NCBIfam" id="TIGR01451">
    <property type="entry name" value="B_ant_repeat"/>
    <property type="match status" value="3"/>
</dbReference>
<feature type="region of interest" description="Disordered" evidence="1">
    <location>
        <begin position="490"/>
        <end position="512"/>
    </location>
</feature>
<name>F0RIY7_DEIPM</name>
<reference evidence="5 6" key="2">
    <citation type="journal article" date="2012" name="Stand. Genomic Sci.">
        <title>Complete genome sequence of the orange-red pigmented, radioresistant Deinococcus proteolyticus type strain (MRP(T)).</title>
        <authorList>
            <person name="Copeland A."/>
            <person name="Zeytun A."/>
            <person name="Yassawong M."/>
            <person name="Nolan M."/>
            <person name="Lucas S."/>
            <person name="Hammon N."/>
            <person name="Deshpande S."/>
            <person name="Cheng J.F."/>
            <person name="Han C."/>
            <person name="Tapia R."/>
            <person name="Goodwin L.A."/>
            <person name="Pitluck S."/>
            <person name="Mavromatis K."/>
            <person name="Liolios K."/>
            <person name="Pagani I."/>
            <person name="Ivanova N."/>
            <person name="Mikhailova N."/>
            <person name="Pati A."/>
            <person name="Chen A."/>
            <person name="Palaniappan K."/>
            <person name="Land M."/>
            <person name="Hauser L."/>
            <person name="Jeffries C.D."/>
            <person name="Brambilla E.M."/>
            <person name="Rohde M."/>
            <person name="Sikorski J."/>
            <person name="Pukall R."/>
            <person name="Goker M."/>
            <person name="Detter J.C."/>
            <person name="Woyke T."/>
            <person name="Bristow J."/>
            <person name="Eisen J.A."/>
            <person name="Markowitz V."/>
            <person name="Hugenholtz P."/>
            <person name="Kyrpides N.C."/>
            <person name="Klenk H.P."/>
            <person name="Lapidus A."/>
        </authorList>
    </citation>
    <scope>NUCLEOTIDE SEQUENCE [LARGE SCALE GENOMIC DNA]</scope>
    <source>
        <strain evidence="6">ATCC 35074 / DSM 20540 / JCM 6276 / NBRC 101906 / NCIMB 13154 / VKM Ac-1939 / CCM 2703 / MRP</strain>
    </source>
</reference>
<feature type="region of interest" description="Disordered" evidence="1">
    <location>
        <begin position="979"/>
        <end position="1002"/>
    </location>
</feature>
<dbReference type="KEGG" id="dpt:Deipr_0222"/>
<dbReference type="PANTHER" id="PTHR34819:SF3">
    <property type="entry name" value="CELL SURFACE PROTEIN"/>
    <property type="match status" value="1"/>
</dbReference>
<reference evidence="6" key="1">
    <citation type="submission" date="2011-02" db="EMBL/GenBank/DDBJ databases">
        <title>The complete sequence of chromosome of Deinococcus proteolyticus DSM 20540.</title>
        <authorList>
            <consortium name="US DOE Joint Genome Institute (JGI-PGF)"/>
            <person name="Lucas S."/>
            <person name="Copeland A."/>
            <person name="Lapidus A."/>
            <person name="Bruce D."/>
            <person name="Goodwin L."/>
            <person name="Pitluck S."/>
            <person name="Kyrpides N."/>
            <person name="Mavromatis K."/>
            <person name="Pagani I."/>
            <person name="Ivanova N."/>
            <person name="Ovchinnikova G."/>
            <person name="Zeytun A."/>
            <person name="Detter J.C."/>
            <person name="Han C."/>
            <person name="Land M."/>
            <person name="Hauser L."/>
            <person name="Markowitz V."/>
            <person name="Cheng J.-F."/>
            <person name="Hugenholtz P."/>
            <person name="Woyke T."/>
            <person name="Wu D."/>
            <person name="Pukall R."/>
            <person name="Steenblock K."/>
            <person name="Brambilla E."/>
            <person name="Klenk H.-P."/>
            <person name="Eisen J.A."/>
        </authorList>
    </citation>
    <scope>NUCLEOTIDE SEQUENCE [LARGE SCALE GENOMIC DNA]</scope>
    <source>
        <strain evidence="6">ATCC 35074 / DSM 20540 / JCM 6276 / NBRC 101906 / NCIMB 13154 / VKM Ac-1939 / CCM 2703 / MRP</strain>
    </source>
</reference>
<dbReference type="InterPro" id="IPR051172">
    <property type="entry name" value="Chlamydia_OmcB"/>
</dbReference>
<proteinExistence type="predicted"/>
<gene>
    <name evidence="5" type="ordered locus">Deipr_0222</name>
</gene>
<protein>
    <submittedName>
        <fullName evidence="5">Conserved repeat domain protein</fullName>
    </submittedName>
</protein>
<feature type="region of interest" description="Disordered" evidence="1">
    <location>
        <begin position="179"/>
        <end position="207"/>
    </location>
</feature>
<feature type="domain" description="DUF11" evidence="2">
    <location>
        <begin position="381"/>
        <end position="499"/>
    </location>
</feature>
<dbReference type="Pfam" id="PF01345">
    <property type="entry name" value="DUF11"/>
    <property type="match status" value="2"/>
</dbReference>
<feature type="compositionally biased region" description="Polar residues" evidence="1">
    <location>
        <begin position="184"/>
        <end position="194"/>
    </location>
</feature>